<keyword evidence="3" id="KW-1185">Reference proteome</keyword>
<reference evidence="2 3" key="1">
    <citation type="journal article" date="2021" name="Elife">
        <title>Chloroplast acquisition without the gene transfer in kleptoplastic sea slugs, Plakobranchus ocellatus.</title>
        <authorList>
            <person name="Maeda T."/>
            <person name="Takahashi S."/>
            <person name="Yoshida T."/>
            <person name="Shimamura S."/>
            <person name="Takaki Y."/>
            <person name="Nagai Y."/>
            <person name="Toyoda A."/>
            <person name="Suzuki Y."/>
            <person name="Arimoto A."/>
            <person name="Ishii H."/>
            <person name="Satoh N."/>
            <person name="Nishiyama T."/>
            <person name="Hasebe M."/>
            <person name="Maruyama T."/>
            <person name="Minagawa J."/>
            <person name="Obokata J."/>
            <person name="Shigenobu S."/>
        </authorList>
    </citation>
    <scope>NUCLEOTIDE SEQUENCE [LARGE SCALE GENOMIC DNA]</scope>
</reference>
<protein>
    <submittedName>
        <fullName evidence="2">Uncharacterized protein</fullName>
    </submittedName>
</protein>
<name>A0AAV4CQW4_9GAST</name>
<feature type="region of interest" description="Disordered" evidence="1">
    <location>
        <begin position="44"/>
        <end position="63"/>
    </location>
</feature>
<comment type="caution">
    <text evidence="2">The sequence shown here is derived from an EMBL/GenBank/DDBJ whole genome shotgun (WGS) entry which is preliminary data.</text>
</comment>
<evidence type="ECO:0000256" key="1">
    <source>
        <dbReference type="SAM" id="MobiDB-lite"/>
    </source>
</evidence>
<evidence type="ECO:0000313" key="2">
    <source>
        <dbReference type="EMBL" id="GFO34294.1"/>
    </source>
</evidence>
<accession>A0AAV4CQW4</accession>
<dbReference type="AlphaFoldDB" id="A0AAV4CQW4"/>
<proteinExistence type="predicted"/>
<evidence type="ECO:0000313" key="3">
    <source>
        <dbReference type="Proteomes" id="UP000735302"/>
    </source>
</evidence>
<dbReference type="Proteomes" id="UP000735302">
    <property type="component" value="Unassembled WGS sequence"/>
</dbReference>
<dbReference type="EMBL" id="BLXT01006878">
    <property type="protein sequence ID" value="GFO34294.1"/>
    <property type="molecule type" value="Genomic_DNA"/>
</dbReference>
<sequence length="100" mass="11560">MDVWQERDVRNVADDIFEAEGKYIGTRDTILFLNAMHPHRQHLSTLPYAKRTPKNPTDFLSPVKRSSSLNEVLRRLKAMQGQNYSGRATRMRFGAGGRRK</sequence>
<gene>
    <name evidence="2" type="ORF">PoB_006079900</name>
</gene>
<organism evidence="2 3">
    <name type="scientific">Plakobranchus ocellatus</name>
    <dbReference type="NCBI Taxonomy" id="259542"/>
    <lineage>
        <taxon>Eukaryota</taxon>
        <taxon>Metazoa</taxon>
        <taxon>Spiralia</taxon>
        <taxon>Lophotrochozoa</taxon>
        <taxon>Mollusca</taxon>
        <taxon>Gastropoda</taxon>
        <taxon>Heterobranchia</taxon>
        <taxon>Euthyneura</taxon>
        <taxon>Panpulmonata</taxon>
        <taxon>Sacoglossa</taxon>
        <taxon>Placobranchoidea</taxon>
        <taxon>Plakobranchidae</taxon>
        <taxon>Plakobranchus</taxon>
    </lineage>
</organism>